<name>A0A1L1YMJ8_9HEMI</name>
<organism evidence="2">
    <name type="scientific">Chaitophorus saliniger</name>
    <dbReference type="NCBI Taxonomy" id="179831"/>
    <lineage>
        <taxon>Eukaryota</taxon>
        <taxon>Metazoa</taxon>
        <taxon>Ecdysozoa</taxon>
        <taxon>Arthropoda</taxon>
        <taxon>Hexapoda</taxon>
        <taxon>Insecta</taxon>
        <taxon>Pterygota</taxon>
        <taxon>Neoptera</taxon>
        <taxon>Paraneoptera</taxon>
        <taxon>Hemiptera</taxon>
        <taxon>Sternorrhyncha</taxon>
        <taxon>Aphidomorpha</taxon>
        <taxon>Aphidoidea</taxon>
        <taxon>Aphididae</taxon>
        <taxon>Chaitophorus</taxon>
    </lineage>
</organism>
<keyword evidence="1" id="KW-0812">Transmembrane</keyword>
<sequence>MSPINWLVLFLFFLMMFYMMMNFLYFNFNKTPKTNNSKTMMMKNYNKSI</sequence>
<proteinExistence type="predicted"/>
<gene>
    <name evidence="2" type="primary">atp8</name>
</gene>
<keyword evidence="1" id="KW-1133">Transmembrane helix</keyword>
<keyword evidence="1" id="KW-0472">Membrane</keyword>
<dbReference type="EMBL" id="KP722584">
    <property type="protein sequence ID" value="AKM70185.1"/>
    <property type="molecule type" value="Genomic_DNA"/>
</dbReference>
<evidence type="ECO:0000256" key="1">
    <source>
        <dbReference type="SAM" id="Phobius"/>
    </source>
</evidence>
<reference evidence="2" key="1">
    <citation type="submission" date="2015-01" db="EMBL/GenBank/DDBJ databases">
        <title>Mitochondrial genomes reveal the phylogenetics of aphids.</title>
        <authorList>
            <person name="Wang Y."/>
            <person name="Chen J."/>
            <person name="Jiang L.-Y."/>
            <person name="Qiao G.-X."/>
        </authorList>
    </citation>
    <scope>NUCLEOTIDE SEQUENCE</scope>
</reference>
<feature type="transmembrane region" description="Helical" evidence="1">
    <location>
        <begin position="6"/>
        <end position="28"/>
    </location>
</feature>
<protein>
    <submittedName>
        <fullName evidence="2">ATP synthase subunit 8</fullName>
    </submittedName>
</protein>
<evidence type="ECO:0000313" key="2">
    <source>
        <dbReference type="EMBL" id="AKM70185.1"/>
    </source>
</evidence>
<keyword evidence="2" id="KW-0496">Mitochondrion</keyword>
<accession>A0A1L1YMJ8</accession>
<dbReference type="AlphaFoldDB" id="A0A1L1YMJ8"/>
<geneLocation type="mitochondrion" evidence="2"/>